<evidence type="ECO:0000256" key="4">
    <source>
        <dbReference type="SAM" id="Coils"/>
    </source>
</evidence>
<dbReference type="GO" id="GO:0003700">
    <property type="term" value="F:DNA-binding transcription factor activity"/>
    <property type="evidence" value="ECO:0007669"/>
    <property type="project" value="InterPro"/>
</dbReference>
<dbReference type="GO" id="GO:0003677">
    <property type="term" value="F:DNA binding"/>
    <property type="evidence" value="ECO:0007669"/>
    <property type="project" value="UniProtKB-KW"/>
</dbReference>
<dbReference type="InterPro" id="IPR047057">
    <property type="entry name" value="MerR_fam"/>
</dbReference>
<keyword evidence="7" id="KW-1185">Reference proteome</keyword>
<keyword evidence="3" id="KW-0804">Transcription</keyword>
<dbReference type="Gene3D" id="1.10.1660.10">
    <property type="match status" value="1"/>
</dbReference>
<dbReference type="STRING" id="716928.GCA_000261485_02783"/>
<dbReference type="PANTHER" id="PTHR30204:SF97">
    <property type="entry name" value="MERR FAMILY REGULATORY PROTEIN"/>
    <property type="match status" value="1"/>
</dbReference>
<dbReference type="PANTHER" id="PTHR30204">
    <property type="entry name" value="REDOX-CYCLING DRUG-SENSING TRANSCRIPTIONAL ACTIVATOR SOXR"/>
    <property type="match status" value="1"/>
</dbReference>
<organism evidence="6 7">
    <name type="scientific">Sinorhizobium sojae CCBAU 05684</name>
    <dbReference type="NCBI Taxonomy" id="716928"/>
    <lineage>
        <taxon>Bacteria</taxon>
        <taxon>Pseudomonadati</taxon>
        <taxon>Pseudomonadota</taxon>
        <taxon>Alphaproteobacteria</taxon>
        <taxon>Hyphomicrobiales</taxon>
        <taxon>Rhizobiaceae</taxon>
        <taxon>Sinorhizobium/Ensifer group</taxon>
        <taxon>Sinorhizobium</taxon>
    </lineage>
</organism>
<evidence type="ECO:0000313" key="7">
    <source>
        <dbReference type="Proteomes" id="UP000217211"/>
    </source>
</evidence>
<accession>A0A249PEC2</accession>
<dbReference type="eggNOG" id="COG0789">
    <property type="taxonomic scope" value="Bacteria"/>
</dbReference>
<feature type="domain" description="HTH merR-type" evidence="5">
    <location>
        <begin position="3"/>
        <end position="71"/>
    </location>
</feature>
<dbReference type="Pfam" id="PF00376">
    <property type="entry name" value="MerR"/>
    <property type="match status" value="1"/>
</dbReference>
<dbReference type="InterPro" id="IPR009061">
    <property type="entry name" value="DNA-bd_dom_put_sf"/>
</dbReference>
<evidence type="ECO:0000259" key="5">
    <source>
        <dbReference type="PROSITE" id="PS50937"/>
    </source>
</evidence>
<evidence type="ECO:0000256" key="2">
    <source>
        <dbReference type="ARBA" id="ARBA00023125"/>
    </source>
</evidence>
<dbReference type="PROSITE" id="PS50937">
    <property type="entry name" value="HTH_MERR_2"/>
    <property type="match status" value="1"/>
</dbReference>
<dbReference type="SMART" id="SM00422">
    <property type="entry name" value="HTH_MERR"/>
    <property type="match status" value="1"/>
</dbReference>
<dbReference type="RefSeq" id="WP_050980018.1">
    <property type="nucleotide sequence ID" value="NZ_AJQT01000051.1"/>
</dbReference>
<name>A0A249PEC2_9HYPH</name>
<sequence length="144" mass="15764">MNLLDIGEVARRSGVPPSTLRYYEEIGLISSHGRRGLRRQFDADVLLKLALIDLGKSGGFGLTEIAGMFGRNGQLAIPRADLHAKADALQRQLADLRALRDALRHVADCPAVSHLECPNFRKLVRAASRGRVAAGRLRKATDKE</sequence>
<dbReference type="OrthoDB" id="9802944at2"/>
<dbReference type="InterPro" id="IPR000551">
    <property type="entry name" value="MerR-type_HTH_dom"/>
</dbReference>
<proteinExistence type="predicted"/>
<dbReference type="Pfam" id="PF09278">
    <property type="entry name" value="MerR-DNA-bind"/>
    <property type="match status" value="1"/>
</dbReference>
<evidence type="ECO:0000313" key="6">
    <source>
        <dbReference type="EMBL" id="ASY64300.1"/>
    </source>
</evidence>
<dbReference type="SUPFAM" id="SSF46955">
    <property type="entry name" value="Putative DNA-binding domain"/>
    <property type="match status" value="1"/>
</dbReference>
<keyword evidence="1" id="KW-0805">Transcription regulation</keyword>
<dbReference type="KEGG" id="esj:SJ05684_c28700"/>
<gene>
    <name evidence="6" type="ORF">SJ05684_c28700</name>
</gene>
<keyword evidence="4" id="KW-0175">Coiled coil</keyword>
<protein>
    <submittedName>
        <fullName evidence="6">Transcriptional regulator, MerR family</fullName>
    </submittedName>
</protein>
<dbReference type="Proteomes" id="UP000217211">
    <property type="component" value="Chromosome"/>
</dbReference>
<keyword evidence="2" id="KW-0238">DNA-binding</keyword>
<dbReference type="EMBL" id="CP023067">
    <property type="protein sequence ID" value="ASY64300.1"/>
    <property type="molecule type" value="Genomic_DNA"/>
</dbReference>
<feature type="coiled-coil region" evidence="4">
    <location>
        <begin position="79"/>
        <end position="106"/>
    </location>
</feature>
<dbReference type="InterPro" id="IPR015358">
    <property type="entry name" value="Tscrpt_reg_MerR_DNA-bd"/>
</dbReference>
<dbReference type="AlphaFoldDB" id="A0A249PEC2"/>
<evidence type="ECO:0000256" key="3">
    <source>
        <dbReference type="ARBA" id="ARBA00023163"/>
    </source>
</evidence>
<reference evidence="6 7" key="1">
    <citation type="submission" date="2017-08" db="EMBL/GenBank/DDBJ databases">
        <title>Multipartite genome sequences of Sinorhizobium species nodulating soybeans.</title>
        <authorList>
            <person name="Tian C.F."/>
        </authorList>
    </citation>
    <scope>NUCLEOTIDE SEQUENCE [LARGE SCALE GENOMIC DNA]</scope>
    <source>
        <strain evidence="6 7">CCBAU 05684</strain>
    </source>
</reference>
<evidence type="ECO:0000256" key="1">
    <source>
        <dbReference type="ARBA" id="ARBA00023015"/>
    </source>
</evidence>
<dbReference type="CDD" id="cd04781">
    <property type="entry name" value="HTH_MerR-like_sg6"/>
    <property type="match status" value="1"/>
</dbReference>